<dbReference type="SMART" id="SM00845">
    <property type="entry name" value="GatB_Yqey"/>
    <property type="match status" value="1"/>
</dbReference>
<evidence type="ECO:0000256" key="8">
    <source>
        <dbReference type="ARBA" id="ARBA00024799"/>
    </source>
</evidence>
<dbReference type="RefSeq" id="WP_187777674.1">
    <property type="nucleotide sequence ID" value="NZ_JACTUZ010000014.1"/>
</dbReference>
<accession>A0ABR7R4G9</accession>
<dbReference type="InterPro" id="IPR023168">
    <property type="entry name" value="GatB_Yqey_C_2"/>
</dbReference>
<comment type="function">
    <text evidence="8 11">Allows the formation of correctly charged Asn-tRNA(Asn) or Gln-tRNA(Gln) through the transamidation of misacylated Asp-tRNA(Asn) or Glu-tRNA(Gln) in organisms which lack either or both of asparaginyl-tRNA or glutaminyl-tRNA synthetases. The reaction takes place in the presence of glutamine and ATP through an activated phospho-Asp-tRNA(Asn) or phospho-Glu-tRNA(Gln).</text>
</comment>
<dbReference type="Pfam" id="PF02934">
    <property type="entry name" value="GatB_N"/>
    <property type="match status" value="1"/>
</dbReference>
<dbReference type="EC" id="6.3.5.-" evidence="11"/>
<keyword evidence="6 11" id="KW-0067">ATP-binding</keyword>
<gene>
    <name evidence="11 13" type="primary">gatB</name>
    <name evidence="13" type="ORF">IBL25_06140</name>
</gene>
<comment type="similarity">
    <text evidence="1 11">Belongs to the GatB/GatE family. GatB subfamily.</text>
</comment>
<dbReference type="NCBIfam" id="NF004014">
    <property type="entry name" value="PRK05477.1-4"/>
    <property type="match status" value="1"/>
</dbReference>
<dbReference type="InterPro" id="IPR006075">
    <property type="entry name" value="Asn/Gln-tRNA_Trfase_suB/E_cat"/>
</dbReference>
<evidence type="ECO:0000313" key="13">
    <source>
        <dbReference type="EMBL" id="MBC9176520.1"/>
    </source>
</evidence>
<proteinExistence type="inferred from homology"/>
<reference evidence="13 14" key="1">
    <citation type="journal article" date="2009" name="Int. J. Syst. Evol. Microbiol.">
        <title>Transfer of Teichococcus ludipueritiae and Muricoccus roseus to the genus Roseomonas, as Roseomonas ludipueritiae comb. nov. and Roseomonas rosea comb. nov., respectively, and emended description of the genus Roseomonas.</title>
        <authorList>
            <person name="Sanchez-Porro C."/>
            <person name="Gallego V."/>
            <person name="Busse H.J."/>
            <person name="Kampfer P."/>
            <person name="Ventosa A."/>
        </authorList>
    </citation>
    <scope>NUCLEOTIDE SEQUENCE [LARGE SCALE GENOMIC DNA]</scope>
    <source>
        <strain evidence="13 14">DSM 14915</strain>
    </source>
</reference>
<evidence type="ECO:0000256" key="4">
    <source>
        <dbReference type="ARBA" id="ARBA00022598"/>
    </source>
</evidence>
<dbReference type="PANTHER" id="PTHR11659:SF0">
    <property type="entry name" value="GLUTAMYL-TRNA(GLN) AMIDOTRANSFERASE SUBUNIT B, MITOCHONDRIAL"/>
    <property type="match status" value="1"/>
</dbReference>
<dbReference type="PROSITE" id="PS01234">
    <property type="entry name" value="GATB"/>
    <property type="match status" value="1"/>
</dbReference>
<dbReference type="InterPro" id="IPR003789">
    <property type="entry name" value="Asn/Gln_tRNA_amidoTrase-B-like"/>
</dbReference>
<dbReference type="Gene3D" id="1.10.10.410">
    <property type="match status" value="1"/>
</dbReference>
<evidence type="ECO:0000313" key="14">
    <source>
        <dbReference type="Proteomes" id="UP000603940"/>
    </source>
</evidence>
<dbReference type="InterPro" id="IPR017958">
    <property type="entry name" value="Gln-tRNA_amidoTrfase_suB_CS"/>
</dbReference>
<evidence type="ECO:0000256" key="6">
    <source>
        <dbReference type="ARBA" id="ARBA00022840"/>
    </source>
</evidence>
<evidence type="ECO:0000256" key="1">
    <source>
        <dbReference type="ARBA" id="ARBA00005306"/>
    </source>
</evidence>
<evidence type="ECO:0000256" key="11">
    <source>
        <dbReference type="HAMAP-Rule" id="MF_00121"/>
    </source>
</evidence>
<dbReference type="Pfam" id="PF02637">
    <property type="entry name" value="GatB_Yqey"/>
    <property type="match status" value="1"/>
</dbReference>
<dbReference type="HAMAP" id="MF_00121">
    <property type="entry name" value="GatB"/>
    <property type="match status" value="1"/>
</dbReference>
<comment type="catalytic activity">
    <reaction evidence="10 11">
        <text>L-glutamyl-tRNA(Gln) + L-glutamine + ATP + H2O = L-glutaminyl-tRNA(Gln) + L-glutamate + ADP + phosphate + H(+)</text>
        <dbReference type="Rhea" id="RHEA:17521"/>
        <dbReference type="Rhea" id="RHEA-COMP:9681"/>
        <dbReference type="Rhea" id="RHEA-COMP:9684"/>
        <dbReference type="ChEBI" id="CHEBI:15377"/>
        <dbReference type="ChEBI" id="CHEBI:15378"/>
        <dbReference type="ChEBI" id="CHEBI:29985"/>
        <dbReference type="ChEBI" id="CHEBI:30616"/>
        <dbReference type="ChEBI" id="CHEBI:43474"/>
        <dbReference type="ChEBI" id="CHEBI:58359"/>
        <dbReference type="ChEBI" id="CHEBI:78520"/>
        <dbReference type="ChEBI" id="CHEBI:78521"/>
        <dbReference type="ChEBI" id="CHEBI:456216"/>
    </reaction>
</comment>
<sequence>MSYTIEGATGAWEVVIGLEVHAQVTSKAKLFSGAATEFGAEPNSQVSFIDAGFPGMLPVINGECVAQAVRTGLGLNAQVNLWSRFDRKNYFYADLPQGYQISQYEFPIIGKGEIEIELADGSTKQIGITRLHLEQDAGKSLHDQHATKSYIDLNRSGVALMEIVSEPDLRSPEEAGAYLTKLRQILRYLGTCDGNMEQGSLRADVNVSVRKAGEEFRTRCEVKNVNSIRFVMQAVEAEARRQVDVWEAGEEVVQETRLFDTSRGVTRSMRSKEDAHDYRYFPDPDLPPLVLEQGWVEQLKAGLPELPDARRARYVGDYGLTPYDAHVLTLEKETAAFYETVAAGRDPKMAANWVTGDFFAGLNRTGHGIGDSPVSAENLGGLLDLIKDGTLSGKLAKDVLEAMFETGKPPAAIVEERGLKQVTDTGAIEAMIDEVMAKNADKVAEYRSGKDKLFGFFVGQTMKAMQGKGNPALVNDILKRKLA</sequence>
<evidence type="ECO:0000256" key="3">
    <source>
        <dbReference type="ARBA" id="ARBA00016923"/>
    </source>
</evidence>
<keyword evidence="5 11" id="KW-0547">Nucleotide-binding</keyword>
<dbReference type="NCBIfam" id="TIGR00133">
    <property type="entry name" value="gatB"/>
    <property type="match status" value="1"/>
</dbReference>
<protein>
    <recommendedName>
        <fullName evidence="3 11">Aspartyl/glutamyl-tRNA(Asn/Gln) amidotransferase subunit B</fullName>
        <shortName evidence="11">Asp/Glu-ADT subunit B</shortName>
        <ecNumber evidence="11">6.3.5.-</ecNumber>
    </recommendedName>
</protein>
<feature type="domain" description="Asn/Gln amidotransferase" evidence="12">
    <location>
        <begin position="336"/>
        <end position="482"/>
    </location>
</feature>
<evidence type="ECO:0000256" key="5">
    <source>
        <dbReference type="ARBA" id="ARBA00022741"/>
    </source>
</evidence>
<dbReference type="NCBIfam" id="NF004015">
    <property type="entry name" value="PRK05477.1-5"/>
    <property type="match status" value="1"/>
</dbReference>
<dbReference type="InterPro" id="IPR018027">
    <property type="entry name" value="Asn/Gln_amidotransferase"/>
</dbReference>
<keyword evidence="4 11" id="KW-0436">Ligase</keyword>
<dbReference type="PANTHER" id="PTHR11659">
    <property type="entry name" value="GLUTAMYL-TRNA GLN AMIDOTRANSFERASE SUBUNIT B MITOCHONDRIAL AND PROKARYOTIC PET112-RELATED"/>
    <property type="match status" value="1"/>
</dbReference>
<evidence type="ECO:0000259" key="12">
    <source>
        <dbReference type="SMART" id="SM00845"/>
    </source>
</evidence>
<comment type="catalytic activity">
    <reaction evidence="9 11">
        <text>L-aspartyl-tRNA(Asn) + L-glutamine + ATP + H2O = L-asparaginyl-tRNA(Asn) + L-glutamate + ADP + phosphate + 2 H(+)</text>
        <dbReference type="Rhea" id="RHEA:14513"/>
        <dbReference type="Rhea" id="RHEA-COMP:9674"/>
        <dbReference type="Rhea" id="RHEA-COMP:9677"/>
        <dbReference type="ChEBI" id="CHEBI:15377"/>
        <dbReference type="ChEBI" id="CHEBI:15378"/>
        <dbReference type="ChEBI" id="CHEBI:29985"/>
        <dbReference type="ChEBI" id="CHEBI:30616"/>
        <dbReference type="ChEBI" id="CHEBI:43474"/>
        <dbReference type="ChEBI" id="CHEBI:58359"/>
        <dbReference type="ChEBI" id="CHEBI:78515"/>
        <dbReference type="ChEBI" id="CHEBI:78516"/>
        <dbReference type="ChEBI" id="CHEBI:456216"/>
    </reaction>
</comment>
<evidence type="ECO:0000256" key="10">
    <source>
        <dbReference type="ARBA" id="ARBA00047913"/>
    </source>
</evidence>
<keyword evidence="7 11" id="KW-0648">Protein biosynthesis</keyword>
<evidence type="ECO:0000256" key="7">
    <source>
        <dbReference type="ARBA" id="ARBA00022917"/>
    </source>
</evidence>
<keyword evidence="14" id="KW-1185">Reference proteome</keyword>
<dbReference type="InterPro" id="IPR042114">
    <property type="entry name" value="GatB_C_1"/>
</dbReference>
<dbReference type="NCBIfam" id="NF004012">
    <property type="entry name" value="PRK05477.1-2"/>
    <property type="match status" value="1"/>
</dbReference>
<dbReference type="InterPro" id="IPR004413">
    <property type="entry name" value="GatB"/>
</dbReference>
<dbReference type="Proteomes" id="UP000603940">
    <property type="component" value="Unassembled WGS sequence"/>
</dbReference>
<evidence type="ECO:0000256" key="2">
    <source>
        <dbReference type="ARBA" id="ARBA00011123"/>
    </source>
</evidence>
<organism evidence="13 14">
    <name type="scientific">Pseudoroseomonas ludipueritiae</name>
    <dbReference type="NCBI Taxonomy" id="198093"/>
    <lineage>
        <taxon>Bacteria</taxon>
        <taxon>Pseudomonadati</taxon>
        <taxon>Pseudomonadota</taxon>
        <taxon>Alphaproteobacteria</taxon>
        <taxon>Acetobacterales</taxon>
        <taxon>Acetobacteraceae</taxon>
        <taxon>Pseudoroseomonas</taxon>
    </lineage>
</organism>
<comment type="subunit">
    <text evidence="2 11">Heterotrimer of A, B and C subunits.</text>
</comment>
<dbReference type="SUPFAM" id="SSF89095">
    <property type="entry name" value="GatB/YqeY motif"/>
    <property type="match status" value="1"/>
</dbReference>
<dbReference type="Gene3D" id="1.10.150.380">
    <property type="entry name" value="GatB domain, N-terminal subdomain"/>
    <property type="match status" value="1"/>
</dbReference>
<dbReference type="EMBL" id="JACTUZ010000014">
    <property type="protein sequence ID" value="MBC9176520.1"/>
    <property type="molecule type" value="Genomic_DNA"/>
</dbReference>
<dbReference type="SUPFAM" id="SSF55931">
    <property type="entry name" value="Glutamine synthetase/guanido kinase"/>
    <property type="match status" value="1"/>
</dbReference>
<evidence type="ECO:0000256" key="9">
    <source>
        <dbReference type="ARBA" id="ARBA00047380"/>
    </source>
</evidence>
<comment type="caution">
    <text evidence="13">The sequence shown here is derived from an EMBL/GenBank/DDBJ whole genome shotgun (WGS) entry which is preliminary data.</text>
</comment>
<name>A0ABR7R4G9_9PROT</name>
<dbReference type="InterPro" id="IPR017959">
    <property type="entry name" value="Asn/Gln-tRNA_amidoTrfase_suB/E"/>
</dbReference>
<dbReference type="InterPro" id="IPR014746">
    <property type="entry name" value="Gln_synth/guanido_kin_cat_dom"/>
</dbReference>